<accession>V2UUU5</accession>
<dbReference type="RefSeq" id="WP_004903330.1">
    <property type="nucleotide sequence ID" value="NZ_BBTI01000004.1"/>
</dbReference>
<evidence type="ECO:0000313" key="3">
    <source>
        <dbReference type="Proteomes" id="UP000018418"/>
    </source>
</evidence>
<dbReference type="HOGENOM" id="CLU_093674_1_0_6"/>
<gene>
    <name evidence="2" type="ORF">P255_00527</name>
</gene>
<dbReference type="OrthoDB" id="9812349at2"/>
<name>V2UUU5_9GAMM</name>
<dbReference type="GO" id="GO:0005886">
    <property type="term" value="C:plasma membrane"/>
    <property type="evidence" value="ECO:0007669"/>
    <property type="project" value="TreeGrafter"/>
</dbReference>
<feature type="transmembrane region" description="Helical" evidence="1">
    <location>
        <begin position="122"/>
        <end position="140"/>
    </location>
</feature>
<comment type="caution">
    <text evidence="2">The sequence shown here is derived from an EMBL/GenBank/DDBJ whole genome shotgun (WGS) entry which is preliminary data.</text>
</comment>
<evidence type="ECO:0000313" key="2">
    <source>
        <dbReference type="EMBL" id="ESK52376.1"/>
    </source>
</evidence>
<keyword evidence="3" id="KW-1185">Reference proteome</keyword>
<dbReference type="Proteomes" id="UP000018418">
    <property type="component" value="Unassembled WGS sequence"/>
</dbReference>
<feature type="transmembrane region" description="Helical" evidence="1">
    <location>
        <begin position="170"/>
        <end position="191"/>
    </location>
</feature>
<keyword evidence="1" id="KW-0812">Transmembrane</keyword>
<dbReference type="InterPro" id="IPR008523">
    <property type="entry name" value="DUF805"/>
</dbReference>
<reference evidence="2 3" key="1">
    <citation type="submission" date="2013-10" db="EMBL/GenBank/DDBJ databases">
        <title>The Genome Sequence of Acinetobacter brisouii CIP 110357.</title>
        <authorList>
            <consortium name="The Broad Institute Genomics Platform"/>
            <consortium name="The Broad Institute Genome Sequencing Center for Infectious Disease"/>
            <person name="Cerqueira G."/>
            <person name="Feldgarden M."/>
            <person name="Courvalin P."/>
            <person name="Grillot-Courvalin C."/>
            <person name="Clermont D."/>
            <person name="Rocha E."/>
            <person name="Yoon E.-J."/>
            <person name="Nemec A."/>
            <person name="Young S.K."/>
            <person name="Zeng Q."/>
            <person name="Gargeya S."/>
            <person name="Fitzgerald M."/>
            <person name="Abouelleil A."/>
            <person name="Alvarado L."/>
            <person name="Berlin A.M."/>
            <person name="Chapman S.B."/>
            <person name="Gainer-Dewar J."/>
            <person name="Goldberg J."/>
            <person name="Gnerre S."/>
            <person name="Griggs A."/>
            <person name="Gujja S."/>
            <person name="Hansen M."/>
            <person name="Howarth C."/>
            <person name="Imamovic A."/>
            <person name="Ireland A."/>
            <person name="Larimer J."/>
            <person name="McCowan C."/>
            <person name="Murphy C."/>
            <person name="Pearson M."/>
            <person name="Poon T.W."/>
            <person name="Priest M."/>
            <person name="Roberts A."/>
            <person name="Saif S."/>
            <person name="Shea T."/>
            <person name="Sykes S."/>
            <person name="Wortman J."/>
            <person name="Nusbaum C."/>
            <person name="Birren B."/>
        </authorList>
    </citation>
    <scope>NUCLEOTIDE SEQUENCE [LARGE SCALE GENOMIC DNA]</scope>
    <source>
        <strain evidence="2 3">CIP 110357</strain>
    </source>
</reference>
<dbReference type="PANTHER" id="PTHR34980:SF2">
    <property type="entry name" value="INNER MEMBRANE PROTEIN YHAH-RELATED"/>
    <property type="match status" value="1"/>
</dbReference>
<evidence type="ECO:0008006" key="4">
    <source>
        <dbReference type="Google" id="ProtNLM"/>
    </source>
</evidence>
<organism evidence="2 3">
    <name type="scientific">Acinetobacter brisouii CIP 110357</name>
    <dbReference type="NCBI Taxonomy" id="1341683"/>
    <lineage>
        <taxon>Bacteria</taxon>
        <taxon>Pseudomonadati</taxon>
        <taxon>Pseudomonadota</taxon>
        <taxon>Gammaproteobacteria</taxon>
        <taxon>Moraxellales</taxon>
        <taxon>Moraxellaceae</taxon>
        <taxon>Acinetobacter</taxon>
    </lineage>
</organism>
<dbReference type="PANTHER" id="PTHR34980">
    <property type="entry name" value="INNER MEMBRANE PROTEIN-RELATED-RELATED"/>
    <property type="match status" value="1"/>
</dbReference>
<dbReference type="PATRIC" id="fig|1341683.3.peg.519"/>
<feature type="transmembrane region" description="Helical" evidence="1">
    <location>
        <begin position="146"/>
        <end position="163"/>
    </location>
</feature>
<keyword evidence="1" id="KW-0472">Membrane</keyword>
<dbReference type="AlphaFoldDB" id="V2UUU5"/>
<protein>
    <recommendedName>
        <fullName evidence="4">DUF805 domain-containing protein</fullName>
    </recommendedName>
</protein>
<evidence type="ECO:0000256" key="1">
    <source>
        <dbReference type="SAM" id="Phobius"/>
    </source>
</evidence>
<proteinExistence type="predicted"/>
<dbReference type="EMBL" id="AYEU01000003">
    <property type="protein sequence ID" value="ESK52376.1"/>
    <property type="molecule type" value="Genomic_DNA"/>
</dbReference>
<sequence length="209" mass="23366">MKGKVLDFSIQGNTGIILGDNGSRYPFTGQQWKEQINPIRGTVVDFEVSADQQAIAIYIDVPIPAQASILNKAPTESISTATTSAQQIFNKLDLAENSYQTAILNCFKKFADFKGRSARSEFWYFQLFCLLLSIFLHFISQNLASLAMLIVMLPNLAVSVRRMHDIGRSGWWVCIVAIPIVGLFLFLFWAIQDSDPETNQYGLATQSTN</sequence>
<dbReference type="Pfam" id="PF05656">
    <property type="entry name" value="DUF805"/>
    <property type="match status" value="1"/>
</dbReference>
<keyword evidence="1" id="KW-1133">Transmembrane helix</keyword>